<name>L1ND11_9BACT</name>
<proteinExistence type="predicted"/>
<dbReference type="Proteomes" id="UP000010433">
    <property type="component" value="Unassembled WGS sequence"/>
</dbReference>
<dbReference type="PATRIC" id="fig|1127699.3.peg.993"/>
<accession>L1ND11</accession>
<evidence type="ECO:0000313" key="1">
    <source>
        <dbReference type="EMBL" id="EKY01221.1"/>
    </source>
</evidence>
<organism evidence="1 2">
    <name type="scientific">Hoylesella saccharolytica F0055</name>
    <dbReference type="NCBI Taxonomy" id="1127699"/>
    <lineage>
        <taxon>Bacteria</taxon>
        <taxon>Pseudomonadati</taxon>
        <taxon>Bacteroidota</taxon>
        <taxon>Bacteroidia</taxon>
        <taxon>Bacteroidales</taxon>
        <taxon>Prevotellaceae</taxon>
        <taxon>Hoylesella</taxon>
    </lineage>
</organism>
<comment type="caution">
    <text evidence="1">The sequence shown here is derived from an EMBL/GenBank/DDBJ whole genome shotgun (WGS) entry which is preliminary data.</text>
</comment>
<dbReference type="HOGENOM" id="CLU_2024626_0_0_10"/>
<dbReference type="AlphaFoldDB" id="L1ND11"/>
<sequence length="122" mass="14025">MIGVHFDKRIFSVLFLAVLIACTDTNAIQFNFSKQCVEPAGGTLKSIYLESADGKDERYWKAMYDLEHLPLDHLKPDMLYQVRSSGGDQGAYTIWLQIDGRGKVVREVRFEDLPDSLQQYQY</sequence>
<evidence type="ECO:0000313" key="2">
    <source>
        <dbReference type="Proteomes" id="UP000010433"/>
    </source>
</evidence>
<protein>
    <submittedName>
        <fullName evidence="1">Uncharacterized protein</fullName>
    </submittedName>
</protein>
<keyword evidence="2" id="KW-1185">Reference proteome</keyword>
<dbReference type="EMBL" id="AMEP01000074">
    <property type="protein sequence ID" value="EKY01221.1"/>
    <property type="molecule type" value="Genomic_DNA"/>
</dbReference>
<reference evidence="1 2" key="1">
    <citation type="submission" date="2012-05" db="EMBL/GenBank/DDBJ databases">
        <authorList>
            <person name="Weinstock G."/>
            <person name="Sodergren E."/>
            <person name="Lobos E.A."/>
            <person name="Fulton L."/>
            <person name="Fulton R."/>
            <person name="Courtney L."/>
            <person name="Fronick C."/>
            <person name="O'Laughlin M."/>
            <person name="Godfrey J."/>
            <person name="Wilson R.M."/>
            <person name="Miner T."/>
            <person name="Farmer C."/>
            <person name="Delehaunty K."/>
            <person name="Cordes M."/>
            <person name="Minx P."/>
            <person name="Tomlinson C."/>
            <person name="Chen J."/>
            <person name="Wollam A."/>
            <person name="Pepin K.H."/>
            <person name="Bhonagiri V."/>
            <person name="Zhang X."/>
            <person name="Suruliraj S."/>
            <person name="Warren W."/>
            <person name="Mitreva M."/>
            <person name="Mardis E.R."/>
            <person name="Wilson R.K."/>
        </authorList>
    </citation>
    <scope>NUCLEOTIDE SEQUENCE [LARGE SCALE GENOMIC DNA]</scope>
    <source>
        <strain evidence="1 2">F0055</strain>
    </source>
</reference>
<dbReference type="STRING" id="1127699.HMPREF9151_01079"/>
<gene>
    <name evidence="1" type="ORF">HMPREF9151_01079</name>
</gene>
<dbReference type="RefSeq" id="WP_009162293.1">
    <property type="nucleotide sequence ID" value="NZ_KB290987.1"/>
</dbReference>